<evidence type="ECO:0000256" key="9">
    <source>
        <dbReference type="SAM" id="MobiDB-lite"/>
    </source>
</evidence>
<evidence type="ECO:0000313" key="10">
    <source>
        <dbReference type="EMBL" id="PPJ52492.1"/>
    </source>
</evidence>
<evidence type="ECO:0000256" key="7">
    <source>
        <dbReference type="ARBA" id="ARBA00023128"/>
    </source>
</evidence>
<evidence type="ECO:0000256" key="2">
    <source>
        <dbReference type="ARBA" id="ARBA00010261"/>
    </source>
</evidence>
<dbReference type="OrthoDB" id="286811at2759"/>
<keyword evidence="5" id="KW-0999">Mitochondrion inner membrane</keyword>
<keyword evidence="4" id="KW-0679">Respiratory chain</keyword>
<keyword evidence="8" id="KW-0472">Membrane</keyword>
<dbReference type="PANTHER" id="PTHR12653:SF0">
    <property type="entry name" value="NADH DEHYDROGENASE [UBIQUINONE] 1 ALPHA SUBCOMPLEX SUBUNIT 5"/>
    <property type="match status" value="1"/>
</dbReference>
<evidence type="ECO:0000256" key="3">
    <source>
        <dbReference type="ARBA" id="ARBA00022448"/>
    </source>
</evidence>
<evidence type="ECO:0000256" key="4">
    <source>
        <dbReference type="ARBA" id="ARBA00022660"/>
    </source>
</evidence>
<dbReference type="AlphaFoldDB" id="A0A2S6BYD7"/>
<organism evidence="10 11">
    <name type="scientific">Cercospora berteroae</name>
    <dbReference type="NCBI Taxonomy" id="357750"/>
    <lineage>
        <taxon>Eukaryota</taxon>
        <taxon>Fungi</taxon>
        <taxon>Dikarya</taxon>
        <taxon>Ascomycota</taxon>
        <taxon>Pezizomycotina</taxon>
        <taxon>Dothideomycetes</taxon>
        <taxon>Dothideomycetidae</taxon>
        <taxon>Mycosphaerellales</taxon>
        <taxon>Mycosphaerellaceae</taxon>
        <taxon>Cercospora</taxon>
    </lineage>
</organism>
<keyword evidence="11" id="KW-1185">Reference proteome</keyword>
<dbReference type="Proteomes" id="UP000237631">
    <property type="component" value="Unassembled WGS sequence"/>
</dbReference>
<reference evidence="11" key="1">
    <citation type="journal article" date="2017" name="bioRxiv">
        <title>Conservation of a gene cluster reveals novel cercosporin biosynthetic mechanisms and extends production to the genus Colletotrichum.</title>
        <authorList>
            <person name="de Jonge R."/>
            <person name="Ebert M.K."/>
            <person name="Huitt-Roehl C.R."/>
            <person name="Pal P."/>
            <person name="Suttle J.C."/>
            <person name="Spanner R.E."/>
            <person name="Neubauer J.D."/>
            <person name="Jurick W.M.II."/>
            <person name="Stott K.A."/>
            <person name="Secor G.A."/>
            <person name="Thomma B.P.H.J."/>
            <person name="Van de Peer Y."/>
            <person name="Townsend C.A."/>
            <person name="Bolton M.D."/>
        </authorList>
    </citation>
    <scope>NUCLEOTIDE SEQUENCE [LARGE SCALE GENOMIC DNA]</scope>
    <source>
        <strain evidence="11">CBS538.71</strain>
    </source>
</reference>
<proteinExistence type="inferred from homology"/>
<name>A0A2S6BYD7_9PEZI</name>
<dbReference type="InterPro" id="IPR006806">
    <property type="entry name" value="NDUFA5"/>
</dbReference>
<accession>A0A2S6BYD7</accession>
<dbReference type="EMBL" id="PNEN01001692">
    <property type="protein sequence ID" value="PPJ52492.1"/>
    <property type="molecule type" value="Genomic_DNA"/>
</dbReference>
<dbReference type="Pfam" id="PF04716">
    <property type="entry name" value="ETC_C1_NDUFA5"/>
    <property type="match status" value="1"/>
</dbReference>
<dbReference type="GO" id="GO:0005743">
    <property type="term" value="C:mitochondrial inner membrane"/>
    <property type="evidence" value="ECO:0007669"/>
    <property type="project" value="UniProtKB-SubCell"/>
</dbReference>
<comment type="subcellular location">
    <subcellularLocation>
        <location evidence="1">Mitochondrion inner membrane</location>
        <topology evidence="1">Peripheral membrane protein</topology>
        <orientation evidence="1">Matrix side</orientation>
    </subcellularLocation>
</comment>
<sequence length="246" mass="27435">MRPAFRLLATVQRSGSQYLEAGAPTGLTGLLTHASPRTTLLYTYNDTLEKLKQFPEHSVYRQSTEALTKHRMRIVESVKPEGLKEWQQRVMPVVEANSSAFKTIPLTTSDGEKAVNIIWKAGAYLGQSDPEDNLEYKGRAPLEGPRTLSERQNQGKQLSYDQLGHHSSIPEIEPEPPLTASQIGEIEQQIGAGLVEEVIQVAEAERELAQVLLDNKVWEDLEEKPAAGQWVGHERADRNTGMTQKP</sequence>
<evidence type="ECO:0000256" key="5">
    <source>
        <dbReference type="ARBA" id="ARBA00022792"/>
    </source>
</evidence>
<evidence type="ECO:0008006" key="12">
    <source>
        <dbReference type="Google" id="ProtNLM"/>
    </source>
</evidence>
<comment type="caution">
    <text evidence="10">The sequence shown here is derived from an EMBL/GenBank/DDBJ whole genome shotgun (WGS) entry which is preliminary data.</text>
</comment>
<feature type="region of interest" description="Disordered" evidence="9">
    <location>
        <begin position="223"/>
        <end position="246"/>
    </location>
</feature>
<keyword evidence="6" id="KW-0249">Electron transport</keyword>
<evidence type="ECO:0000256" key="6">
    <source>
        <dbReference type="ARBA" id="ARBA00022982"/>
    </source>
</evidence>
<evidence type="ECO:0000256" key="1">
    <source>
        <dbReference type="ARBA" id="ARBA00004443"/>
    </source>
</evidence>
<dbReference type="PANTHER" id="PTHR12653">
    <property type="entry name" value="NADH-UBIQUINONE OXIDOREDUCTASE 13 KD-B SUBUNIT"/>
    <property type="match status" value="1"/>
</dbReference>
<keyword evidence="3" id="KW-0813">Transport</keyword>
<keyword evidence="7" id="KW-0496">Mitochondrion</keyword>
<dbReference type="STRING" id="357750.A0A2S6BYD7"/>
<dbReference type="GO" id="GO:0022904">
    <property type="term" value="P:respiratory electron transport chain"/>
    <property type="evidence" value="ECO:0007669"/>
    <property type="project" value="InterPro"/>
</dbReference>
<evidence type="ECO:0000256" key="8">
    <source>
        <dbReference type="ARBA" id="ARBA00023136"/>
    </source>
</evidence>
<protein>
    <recommendedName>
        <fullName evidence="12">NADH-ubiquinone oxidoreductase 29.9 kDa subunit</fullName>
    </recommendedName>
</protein>
<gene>
    <name evidence="10" type="ORF">CBER1_10715</name>
</gene>
<comment type="similarity">
    <text evidence="2">Belongs to the complex I NDUFA5 subunit family.</text>
</comment>
<evidence type="ECO:0000313" key="11">
    <source>
        <dbReference type="Proteomes" id="UP000237631"/>
    </source>
</evidence>